<reference evidence="13" key="1">
    <citation type="submission" date="2011-12" db="EMBL/GenBank/DDBJ databases">
        <title>The Draft Genome of Lepisosteus oculatus.</title>
        <authorList>
            <consortium name="The Broad Institute Genome Assembly &amp; Analysis Group"/>
            <consortium name="Computational R&amp;D Group"/>
            <consortium name="and Sequencing Platform"/>
            <person name="Di Palma F."/>
            <person name="Alfoldi J."/>
            <person name="Johnson J."/>
            <person name="Berlin A."/>
            <person name="Gnerre S."/>
            <person name="Jaffe D."/>
            <person name="MacCallum I."/>
            <person name="Young S."/>
            <person name="Walker B.J."/>
            <person name="Lander E.S."/>
            <person name="Lindblad-Toh K."/>
        </authorList>
    </citation>
    <scope>NUCLEOTIDE SEQUENCE [LARGE SCALE GENOMIC DNA]</scope>
</reference>
<keyword evidence="13" id="KW-1185">Reference proteome</keyword>
<evidence type="ECO:0000256" key="9">
    <source>
        <dbReference type="ARBA" id="ARBA00031604"/>
    </source>
</evidence>
<evidence type="ECO:0000256" key="4">
    <source>
        <dbReference type="ARBA" id="ARBA00022448"/>
    </source>
</evidence>
<dbReference type="Proteomes" id="UP000018468">
    <property type="component" value="Linkage group LG9"/>
</dbReference>
<evidence type="ECO:0000256" key="1">
    <source>
        <dbReference type="ARBA" id="ARBA00004613"/>
    </source>
</evidence>
<dbReference type="Pfam" id="PF00576">
    <property type="entry name" value="Transthyretin"/>
    <property type="match status" value="1"/>
</dbReference>
<keyword evidence="10" id="KW-0732">Signal</keyword>
<feature type="signal peptide" evidence="10">
    <location>
        <begin position="1"/>
        <end position="19"/>
    </location>
</feature>
<comment type="similarity">
    <text evidence="2">Belongs to the transthyretin family.</text>
</comment>
<keyword evidence="7" id="KW-0372">Hormone</keyword>
<keyword evidence="4" id="KW-0813">Transport</keyword>
<dbReference type="Gene3D" id="2.60.40.180">
    <property type="entry name" value="Transthyretin/hydroxyisourate hydrolase domain"/>
    <property type="match status" value="1"/>
</dbReference>
<protein>
    <recommendedName>
        <fullName evidence="3">Transthyretin</fullName>
    </recommendedName>
    <alternativeName>
        <fullName evidence="9">Prealbumin</fullName>
    </alternativeName>
</protein>
<evidence type="ECO:0000313" key="13">
    <source>
        <dbReference type="Proteomes" id="UP000018468"/>
    </source>
</evidence>
<evidence type="ECO:0000259" key="11">
    <source>
        <dbReference type="SMART" id="SM00095"/>
    </source>
</evidence>
<dbReference type="PANTHER" id="PTHR10395:SF12">
    <property type="entry name" value="TRANSTHYRETIN"/>
    <property type="match status" value="1"/>
</dbReference>
<dbReference type="HOGENOM" id="CLU_1354226_0_0_1"/>
<keyword evidence="8" id="KW-0795">Thyroid hormone</keyword>
<dbReference type="InterPro" id="IPR023416">
    <property type="entry name" value="Transthyretin/HIU_hydrolase_d"/>
</dbReference>
<dbReference type="EMBL" id="AHAT01038178">
    <property type="status" value="NOT_ANNOTATED_CDS"/>
    <property type="molecule type" value="Genomic_DNA"/>
</dbReference>
<dbReference type="InterPro" id="IPR000895">
    <property type="entry name" value="Transthyretin/HIU_hydrolase"/>
</dbReference>
<dbReference type="GeneTree" id="ENSGT01050000245154"/>
<comment type="subcellular location">
    <subcellularLocation>
        <location evidence="1">Secreted</location>
    </subcellularLocation>
</comment>
<feature type="domain" description="Transthyretin/hydroxyisourate hydrolase" evidence="11">
    <location>
        <begin position="30"/>
        <end position="148"/>
    </location>
</feature>
<keyword evidence="5" id="KW-0964">Secreted</keyword>
<dbReference type="Ensembl" id="ENSLOCT00000008121.1">
    <property type="protein sequence ID" value="ENSLOCP00000008111.1"/>
    <property type="gene ID" value="ENSLOCG00000006716.1"/>
</dbReference>
<dbReference type="FunCoup" id="W5MIA2">
    <property type="interactions" value="497"/>
</dbReference>
<evidence type="ECO:0000256" key="10">
    <source>
        <dbReference type="SAM" id="SignalP"/>
    </source>
</evidence>
<feature type="chain" id="PRO_5004868227" description="Transthyretin" evidence="10">
    <location>
        <begin position="20"/>
        <end position="202"/>
    </location>
</feature>
<dbReference type="Bgee" id="ENSLOCG00000006716">
    <property type="expression patterns" value="Expressed in brain and 12 other cell types or tissues"/>
</dbReference>
<proteinExistence type="inferred from homology"/>
<dbReference type="PRINTS" id="PR00189">
    <property type="entry name" value="TRNSTHYRETIN"/>
</dbReference>
<reference evidence="12" key="3">
    <citation type="submission" date="2025-09" db="UniProtKB">
        <authorList>
            <consortium name="Ensembl"/>
        </authorList>
    </citation>
    <scope>IDENTIFICATION</scope>
</reference>
<sequence>MARTVIFIFLTAVIFLCDAAPVDQGDHSANDKCPLMVKILDAVRGMPAATVTLKVSRQAEDKTWKEVATGVTDAKGEVHDLIGEADFSAGVYKVEFDTKSYWKAEGRIPFHEVADIDMIHRSHGTILKSCGNPQICRTFSSPVMNAQQSGVLLMSKQSGEVGLSDVLNLILISLLEMLFRGSMSPPPALLRSTVTELVKNNC</sequence>
<dbReference type="InterPro" id="IPR036817">
    <property type="entry name" value="Transthyretin/HIU_hydrolase_sf"/>
</dbReference>
<dbReference type="eggNOG" id="KOG3006">
    <property type="taxonomic scope" value="Eukaryota"/>
</dbReference>
<evidence type="ECO:0000256" key="5">
    <source>
        <dbReference type="ARBA" id="ARBA00022525"/>
    </source>
</evidence>
<name>W5MIA2_LEPOC</name>
<evidence type="ECO:0000256" key="7">
    <source>
        <dbReference type="ARBA" id="ARBA00022702"/>
    </source>
</evidence>
<dbReference type="InParanoid" id="W5MIA2"/>
<dbReference type="STRING" id="7918.ENSLOCP00000008111"/>
<evidence type="ECO:0000256" key="3">
    <source>
        <dbReference type="ARBA" id="ARBA00021606"/>
    </source>
</evidence>
<dbReference type="AlphaFoldDB" id="W5MIA2"/>
<evidence type="ECO:0000256" key="2">
    <source>
        <dbReference type="ARBA" id="ARBA00007893"/>
    </source>
</evidence>
<evidence type="ECO:0000256" key="6">
    <source>
        <dbReference type="ARBA" id="ARBA00022641"/>
    </source>
</evidence>
<organism evidence="12 13">
    <name type="scientific">Lepisosteus oculatus</name>
    <name type="common">Spotted gar</name>
    <dbReference type="NCBI Taxonomy" id="7918"/>
    <lineage>
        <taxon>Eukaryota</taxon>
        <taxon>Metazoa</taxon>
        <taxon>Chordata</taxon>
        <taxon>Craniata</taxon>
        <taxon>Vertebrata</taxon>
        <taxon>Euteleostomi</taxon>
        <taxon>Actinopterygii</taxon>
        <taxon>Neopterygii</taxon>
        <taxon>Holostei</taxon>
        <taxon>Semionotiformes</taxon>
        <taxon>Lepisosteidae</taxon>
        <taxon>Lepisosteus</taxon>
    </lineage>
</organism>
<dbReference type="GO" id="GO:0005576">
    <property type="term" value="C:extracellular region"/>
    <property type="evidence" value="ECO:0007669"/>
    <property type="project" value="UniProtKB-SubCell"/>
</dbReference>
<dbReference type="SUPFAM" id="SSF49472">
    <property type="entry name" value="Transthyretin (synonym: prealbumin)"/>
    <property type="match status" value="1"/>
</dbReference>
<evidence type="ECO:0000313" key="12">
    <source>
        <dbReference type="Ensembl" id="ENSLOCP00000008111.1"/>
    </source>
</evidence>
<dbReference type="GO" id="GO:0006144">
    <property type="term" value="P:purine nucleobase metabolic process"/>
    <property type="evidence" value="ECO:0000318"/>
    <property type="project" value="GO_Central"/>
</dbReference>
<dbReference type="GO" id="GO:0005179">
    <property type="term" value="F:hormone activity"/>
    <property type="evidence" value="ECO:0007669"/>
    <property type="project" value="UniProtKB-KW"/>
</dbReference>
<keyword evidence="6" id="KW-0765">Sulfation</keyword>
<reference evidence="12" key="2">
    <citation type="submission" date="2025-08" db="UniProtKB">
        <authorList>
            <consortium name="Ensembl"/>
        </authorList>
    </citation>
    <scope>IDENTIFICATION</scope>
</reference>
<evidence type="ECO:0000256" key="8">
    <source>
        <dbReference type="ARBA" id="ARBA00022920"/>
    </source>
</evidence>
<accession>W5MIA2</accession>
<dbReference type="PANTHER" id="PTHR10395">
    <property type="entry name" value="URICASE AND TRANSTHYRETIN-RELATED"/>
    <property type="match status" value="1"/>
</dbReference>
<dbReference type="SMART" id="SM00095">
    <property type="entry name" value="TR_THY"/>
    <property type="match status" value="1"/>
</dbReference>